<gene>
    <name evidence="2" type="ORF">DLJ53_28920</name>
</gene>
<protein>
    <recommendedName>
        <fullName evidence="1">SMP-30/Gluconolactonase/LRE-like region domain-containing protein</fullName>
    </recommendedName>
</protein>
<dbReference type="InterPro" id="IPR051262">
    <property type="entry name" value="SMP-30/CGR1_Lactonase"/>
</dbReference>
<evidence type="ECO:0000313" key="2">
    <source>
        <dbReference type="EMBL" id="RAH97234.1"/>
    </source>
</evidence>
<feature type="domain" description="SMP-30/Gluconolactonase/LRE-like region" evidence="1">
    <location>
        <begin position="29"/>
        <end position="251"/>
    </location>
</feature>
<evidence type="ECO:0000313" key="3">
    <source>
        <dbReference type="Proteomes" id="UP000249590"/>
    </source>
</evidence>
<dbReference type="Gene3D" id="2.120.10.30">
    <property type="entry name" value="TolB, C-terminal domain"/>
    <property type="match status" value="1"/>
</dbReference>
<organism evidence="2 3">
    <name type="scientific">Acuticoccus sediminis</name>
    <dbReference type="NCBI Taxonomy" id="2184697"/>
    <lineage>
        <taxon>Bacteria</taxon>
        <taxon>Pseudomonadati</taxon>
        <taxon>Pseudomonadota</taxon>
        <taxon>Alphaproteobacteria</taxon>
        <taxon>Hyphomicrobiales</taxon>
        <taxon>Amorphaceae</taxon>
        <taxon>Acuticoccus</taxon>
    </lineage>
</organism>
<dbReference type="EMBL" id="QHHQ01000009">
    <property type="protein sequence ID" value="RAH97234.1"/>
    <property type="molecule type" value="Genomic_DNA"/>
</dbReference>
<dbReference type="Pfam" id="PF08450">
    <property type="entry name" value="SGL"/>
    <property type="match status" value="1"/>
</dbReference>
<accession>A0A8B2NLJ2</accession>
<dbReference type="InterPro" id="IPR011042">
    <property type="entry name" value="6-blade_b-propeller_TolB-like"/>
</dbReference>
<dbReference type="InterPro" id="IPR013658">
    <property type="entry name" value="SGL"/>
</dbReference>
<dbReference type="PANTHER" id="PTHR47572:SF5">
    <property type="entry name" value="BLR2277 PROTEIN"/>
    <property type="match status" value="1"/>
</dbReference>
<sequence length="346" mass="36664">MSVYVKGPHDVIALSAIDFVGHGLDRPECVLTHASGALFAADWAGDGGVAIVSPDGMVRRVTAKGAPEPMRPNGIALEAGGSFLLAHLGPENGGVFRLFADGSLEPVVTEVGGRPLPPTNFVQLDRWERMWITVSTRMIPRHGAARPDVADGFIVLVPPDGPARVVADDLGYTNECIVSADGRRLCVNETFARRVSRFEIRDDGSLGPRETLAVFGEGTFPDGLAPDVEGNLWITSIVSNRVIRVAPDGTAETLVEDCDRAAVAETEAMFARGELGSARLNLTLGARLANISSLAFGGEDMRRAYLGCLKGDAIATFEMPVAGVEPVHWRADLGPLIEAGLLDTTA</sequence>
<proteinExistence type="predicted"/>
<name>A0A8B2NLJ2_9HYPH</name>
<dbReference type="PANTHER" id="PTHR47572">
    <property type="entry name" value="LIPOPROTEIN-RELATED"/>
    <property type="match status" value="1"/>
</dbReference>
<comment type="caution">
    <text evidence="2">The sequence shown here is derived from an EMBL/GenBank/DDBJ whole genome shotgun (WGS) entry which is preliminary data.</text>
</comment>
<reference evidence="2 3" key="1">
    <citation type="submission" date="2018-05" db="EMBL/GenBank/DDBJ databases">
        <title>Acuticoccus sediminis sp. nov., isolated from deep-sea sediment of Indian Ocean.</title>
        <authorList>
            <person name="Liu X."/>
            <person name="Lai Q."/>
            <person name="Du Y."/>
            <person name="Sun F."/>
            <person name="Zhang X."/>
            <person name="Wang S."/>
            <person name="Shao Z."/>
        </authorList>
    </citation>
    <scope>NUCLEOTIDE SEQUENCE [LARGE SCALE GENOMIC DNA]</scope>
    <source>
        <strain evidence="2 3">PTG4-2</strain>
    </source>
</reference>
<keyword evidence="3" id="KW-1185">Reference proteome</keyword>
<dbReference type="AlphaFoldDB" id="A0A8B2NLJ2"/>
<dbReference type="SUPFAM" id="SSF63829">
    <property type="entry name" value="Calcium-dependent phosphotriesterase"/>
    <property type="match status" value="1"/>
</dbReference>
<evidence type="ECO:0000259" key="1">
    <source>
        <dbReference type="Pfam" id="PF08450"/>
    </source>
</evidence>
<dbReference type="Proteomes" id="UP000249590">
    <property type="component" value="Unassembled WGS sequence"/>
</dbReference>